<organism evidence="2 3">
    <name type="scientific">Leuconostoc inhae</name>
    <dbReference type="NCBI Taxonomy" id="178001"/>
    <lineage>
        <taxon>Bacteria</taxon>
        <taxon>Bacillati</taxon>
        <taxon>Bacillota</taxon>
        <taxon>Bacilli</taxon>
        <taxon>Lactobacillales</taxon>
        <taxon>Lactobacillaceae</taxon>
        <taxon>Leuconostoc</taxon>
    </lineage>
</organism>
<proteinExistence type="predicted"/>
<evidence type="ECO:0000313" key="3">
    <source>
        <dbReference type="Proteomes" id="UP000198868"/>
    </source>
</evidence>
<protein>
    <submittedName>
        <fullName evidence="2">Uncharacterized protein</fullName>
    </submittedName>
</protein>
<keyword evidence="4" id="KW-1185">Reference proteome</keyword>
<dbReference type="Proteomes" id="UP000198868">
    <property type="component" value="Unassembled WGS sequence"/>
</dbReference>
<gene>
    <name evidence="1" type="ORF">KSL4_0144</name>
    <name evidence="2" type="ORF">PL111_2002</name>
</gene>
<reference evidence="3 4" key="1">
    <citation type="submission" date="2015-12" db="EMBL/GenBank/DDBJ databases">
        <authorList>
            <person name="Andreevskaya M."/>
        </authorList>
    </citation>
    <scope>NUCLEOTIDE SEQUENCE [LARGE SCALE GENOMIC DNA]</scope>
    <source>
        <strain evidence="1 4">KSL4-2</strain>
        <strain evidence="2 3">PL111</strain>
    </source>
</reference>
<comment type="caution">
    <text evidence="2">The sequence shown here is derived from an EMBL/GenBank/DDBJ whole genome shotgun (WGS) entry which is preliminary data.</text>
</comment>
<dbReference type="RefSeq" id="WP_156415752.1">
    <property type="nucleotide sequence ID" value="NZ_FBSX01000014.1"/>
</dbReference>
<evidence type="ECO:0000313" key="2">
    <source>
        <dbReference type="EMBL" id="CUW09343.1"/>
    </source>
</evidence>
<dbReference type="AlphaFoldDB" id="A0AAN2UFZ7"/>
<dbReference type="Proteomes" id="UP000199047">
    <property type="component" value="Unassembled WGS sequence"/>
</dbReference>
<accession>A0AAN2UFZ7</accession>
<evidence type="ECO:0000313" key="4">
    <source>
        <dbReference type="Proteomes" id="UP000199047"/>
    </source>
</evidence>
<sequence length="48" mass="5638">METATGVFNDTFDLYQFITNLQGFSDNYNRTIEALARYARNKFESYNS</sequence>
<evidence type="ECO:0000313" key="1">
    <source>
        <dbReference type="EMBL" id="CUW05775.1"/>
    </source>
</evidence>
<dbReference type="EMBL" id="FBTU01000014">
    <property type="protein sequence ID" value="CUW09343.1"/>
    <property type="molecule type" value="Genomic_DNA"/>
</dbReference>
<dbReference type="EMBL" id="FBTB01000007">
    <property type="protein sequence ID" value="CUW05775.1"/>
    <property type="molecule type" value="Genomic_DNA"/>
</dbReference>
<name>A0AAN2UFZ7_9LACO</name>